<dbReference type="EMBL" id="FCOE02000052">
    <property type="protein sequence ID" value="SAK99341.1"/>
    <property type="molecule type" value="Genomic_DNA"/>
</dbReference>
<dbReference type="InterPro" id="IPR010127">
    <property type="entry name" value="Phasin_subfam-1"/>
</dbReference>
<keyword evidence="4" id="KW-1185">Reference proteome</keyword>
<feature type="region of interest" description="Disordered" evidence="1">
    <location>
        <begin position="146"/>
        <end position="169"/>
    </location>
</feature>
<dbReference type="Proteomes" id="UP000054911">
    <property type="component" value="Unassembled WGS sequence"/>
</dbReference>
<dbReference type="InterPro" id="IPR018968">
    <property type="entry name" value="Phasin"/>
</dbReference>
<feature type="domain" description="Phasin" evidence="2">
    <location>
        <begin position="16"/>
        <end position="97"/>
    </location>
</feature>
<protein>
    <submittedName>
        <fullName evidence="3">Phasin protein</fullName>
    </submittedName>
</protein>
<sequence>MLNLFLPPANLLGAPNLQTFVNVARRYASGMQQIAELNVQTVNTVFAENSTVLKAGSTASPTDWMTWQSTLIAEFPEKAAAYTRHFLAIVRATETDIWNETRSHATYAGSIEALSSAIATGADAARGIANEVADTTSEIARSTVDTVANETERASAEVRAASARSGGKR</sequence>
<dbReference type="AlphaFoldDB" id="A0A158DXG7"/>
<comment type="caution">
    <text evidence="3">The sequence shown here is derived from an EMBL/GenBank/DDBJ whole genome shotgun (WGS) entry which is preliminary data.</text>
</comment>
<dbReference type="OrthoDB" id="9036799at2"/>
<evidence type="ECO:0000259" key="2">
    <source>
        <dbReference type="Pfam" id="PF09361"/>
    </source>
</evidence>
<organism evidence="3 4">
    <name type="scientific">Caballeronia pedi</name>
    <dbReference type="NCBI Taxonomy" id="1777141"/>
    <lineage>
        <taxon>Bacteria</taxon>
        <taxon>Pseudomonadati</taxon>
        <taxon>Pseudomonadota</taxon>
        <taxon>Betaproteobacteria</taxon>
        <taxon>Burkholderiales</taxon>
        <taxon>Burkholderiaceae</taxon>
        <taxon>Caballeronia</taxon>
    </lineage>
</organism>
<evidence type="ECO:0000313" key="3">
    <source>
        <dbReference type="EMBL" id="SAK99341.1"/>
    </source>
</evidence>
<feature type="compositionally biased region" description="Low complexity" evidence="1">
    <location>
        <begin position="157"/>
        <end position="169"/>
    </location>
</feature>
<proteinExistence type="predicted"/>
<dbReference type="Pfam" id="PF09361">
    <property type="entry name" value="Phasin_2"/>
    <property type="match status" value="1"/>
</dbReference>
<reference evidence="3" key="1">
    <citation type="submission" date="2016-01" db="EMBL/GenBank/DDBJ databases">
        <authorList>
            <person name="Peeters C."/>
        </authorList>
    </citation>
    <scope>NUCLEOTIDE SEQUENCE [LARGE SCALE GENOMIC DNA]</scope>
    <source>
        <strain evidence="3">LMG 29323</strain>
    </source>
</reference>
<dbReference type="STRING" id="1777141.AWB80_07650"/>
<name>A0A158DXG7_9BURK</name>
<evidence type="ECO:0000256" key="1">
    <source>
        <dbReference type="SAM" id="MobiDB-lite"/>
    </source>
</evidence>
<dbReference type="NCBIfam" id="TIGR01841">
    <property type="entry name" value="phasin"/>
    <property type="match status" value="1"/>
</dbReference>
<gene>
    <name evidence="3" type="ORF">AWB80_07650</name>
</gene>
<dbReference type="RefSeq" id="WP_061179846.1">
    <property type="nucleotide sequence ID" value="NZ_FCOE02000052.1"/>
</dbReference>
<evidence type="ECO:0000313" key="4">
    <source>
        <dbReference type="Proteomes" id="UP000054911"/>
    </source>
</evidence>
<accession>A0A158DXG7</accession>